<dbReference type="AlphaFoldDB" id="A0A951PC81"/>
<dbReference type="InterPro" id="IPR036366">
    <property type="entry name" value="PGBDSf"/>
</dbReference>
<dbReference type="Gene3D" id="1.10.101.10">
    <property type="entry name" value="PGBD-like superfamily/PGBD"/>
    <property type="match status" value="1"/>
</dbReference>
<evidence type="ECO:0000313" key="2">
    <source>
        <dbReference type="EMBL" id="MBW4466555.1"/>
    </source>
</evidence>
<gene>
    <name evidence="2" type="ORF">KME07_14115</name>
</gene>
<accession>A0A951PC81</accession>
<feature type="domain" description="Peptidoglycan binding-like" evidence="1">
    <location>
        <begin position="56"/>
        <end position="123"/>
    </location>
</feature>
<reference evidence="2" key="1">
    <citation type="submission" date="2021-05" db="EMBL/GenBank/DDBJ databases">
        <authorList>
            <person name="Pietrasiak N."/>
            <person name="Ward R."/>
            <person name="Stajich J.E."/>
            <person name="Kurbessoian T."/>
        </authorList>
    </citation>
    <scope>NUCLEOTIDE SEQUENCE</scope>
    <source>
        <strain evidence="2">GSE-TBD4-15B</strain>
    </source>
</reference>
<dbReference type="EMBL" id="JAHHHV010000069">
    <property type="protein sequence ID" value="MBW4466555.1"/>
    <property type="molecule type" value="Genomic_DNA"/>
</dbReference>
<evidence type="ECO:0000313" key="3">
    <source>
        <dbReference type="Proteomes" id="UP000707356"/>
    </source>
</evidence>
<reference evidence="2" key="2">
    <citation type="journal article" date="2022" name="Microbiol. Resour. Announc.">
        <title>Metagenome Sequencing to Explore Phylogenomics of Terrestrial Cyanobacteria.</title>
        <authorList>
            <person name="Ward R.D."/>
            <person name="Stajich J.E."/>
            <person name="Johansen J.R."/>
            <person name="Huntemann M."/>
            <person name="Clum A."/>
            <person name="Foster B."/>
            <person name="Foster B."/>
            <person name="Roux S."/>
            <person name="Palaniappan K."/>
            <person name="Varghese N."/>
            <person name="Mukherjee S."/>
            <person name="Reddy T.B.K."/>
            <person name="Daum C."/>
            <person name="Copeland A."/>
            <person name="Chen I.A."/>
            <person name="Ivanova N.N."/>
            <person name="Kyrpides N.C."/>
            <person name="Shapiro N."/>
            <person name="Eloe-Fadrosh E.A."/>
            <person name="Pietrasiak N."/>
        </authorList>
    </citation>
    <scope>NUCLEOTIDE SEQUENCE</scope>
    <source>
        <strain evidence="2">GSE-TBD4-15B</strain>
    </source>
</reference>
<dbReference type="Proteomes" id="UP000707356">
    <property type="component" value="Unassembled WGS sequence"/>
</dbReference>
<dbReference type="InterPro" id="IPR036365">
    <property type="entry name" value="PGBD-like_sf"/>
</dbReference>
<proteinExistence type="predicted"/>
<comment type="caution">
    <text evidence="2">The sequence shown here is derived from an EMBL/GenBank/DDBJ whole genome shotgun (WGS) entry which is preliminary data.</text>
</comment>
<dbReference type="InterPro" id="IPR002477">
    <property type="entry name" value="Peptidoglycan-bd-like"/>
</dbReference>
<evidence type="ECO:0000259" key="1">
    <source>
        <dbReference type="Pfam" id="PF01471"/>
    </source>
</evidence>
<protein>
    <submittedName>
        <fullName evidence="2">Peptidoglycan-binding protein</fullName>
    </submittedName>
</protein>
<dbReference type="Pfam" id="PF01471">
    <property type="entry name" value="PG_binding_1"/>
    <property type="match status" value="1"/>
</dbReference>
<organism evidence="2 3">
    <name type="scientific">Pegethrix bostrychoides GSE-TBD4-15B</name>
    <dbReference type="NCBI Taxonomy" id="2839662"/>
    <lineage>
        <taxon>Bacteria</taxon>
        <taxon>Bacillati</taxon>
        <taxon>Cyanobacteriota</taxon>
        <taxon>Cyanophyceae</taxon>
        <taxon>Oculatellales</taxon>
        <taxon>Oculatellaceae</taxon>
        <taxon>Pegethrix</taxon>
    </lineage>
</organism>
<name>A0A951PC81_9CYAN</name>
<dbReference type="SUPFAM" id="SSF47090">
    <property type="entry name" value="PGBD-like"/>
    <property type="match status" value="1"/>
</dbReference>
<sequence length="138" mass="14708">MFLSLTGLIGLTGLILVTAGGLTDSSAQAAVAPDRLLLLATAYTTQTLPTLQRGDRGEAVRKLQAILQSNGFLGAANVRLGNPGYNQVDGIFGAVTESAVKDLQSRYQLSPTGVVDPTTWEVLDVHENPYRSLLPWKL</sequence>